<feature type="transmembrane region" description="Helical" evidence="5">
    <location>
        <begin position="37"/>
        <end position="58"/>
    </location>
</feature>
<keyword evidence="5" id="KW-0812">Transmembrane</keyword>
<evidence type="ECO:0000256" key="4">
    <source>
        <dbReference type="ARBA" id="ARBA00022679"/>
    </source>
</evidence>
<accession>A0A2Z6M576</accession>
<keyword evidence="3 5" id="KW-0328">Glycosyltransferase</keyword>
<protein>
    <recommendedName>
        <fullName evidence="5">Hexosyltransferase</fullName>
        <ecNumber evidence="5">2.4.1.-</ecNumber>
    </recommendedName>
</protein>
<dbReference type="OrthoDB" id="411524at2759"/>
<dbReference type="Proteomes" id="UP000242715">
    <property type="component" value="Unassembled WGS sequence"/>
</dbReference>
<dbReference type="AlphaFoldDB" id="A0A2Z6M576"/>
<dbReference type="GO" id="GO:0071555">
    <property type="term" value="P:cell wall organization"/>
    <property type="evidence" value="ECO:0007669"/>
    <property type="project" value="UniProtKB-KW"/>
</dbReference>
<dbReference type="GO" id="GO:0047262">
    <property type="term" value="F:polygalacturonate 4-alpha-galacturonosyltransferase activity"/>
    <property type="evidence" value="ECO:0007669"/>
    <property type="project" value="InterPro"/>
</dbReference>
<proteinExistence type="inferred from homology"/>
<keyword evidence="7" id="KW-1185">Reference proteome</keyword>
<dbReference type="InterPro" id="IPR029993">
    <property type="entry name" value="GAUT"/>
</dbReference>
<dbReference type="Gene3D" id="3.90.550.10">
    <property type="entry name" value="Spore Coat Polysaccharide Biosynthesis Protein SpsA, Chain A"/>
    <property type="match status" value="2"/>
</dbReference>
<organism evidence="6 7">
    <name type="scientific">Trifolium subterraneum</name>
    <name type="common">Subterranean clover</name>
    <dbReference type="NCBI Taxonomy" id="3900"/>
    <lineage>
        <taxon>Eukaryota</taxon>
        <taxon>Viridiplantae</taxon>
        <taxon>Streptophyta</taxon>
        <taxon>Embryophyta</taxon>
        <taxon>Tracheophyta</taxon>
        <taxon>Spermatophyta</taxon>
        <taxon>Magnoliopsida</taxon>
        <taxon>eudicotyledons</taxon>
        <taxon>Gunneridae</taxon>
        <taxon>Pentapetalae</taxon>
        <taxon>rosids</taxon>
        <taxon>fabids</taxon>
        <taxon>Fabales</taxon>
        <taxon>Fabaceae</taxon>
        <taxon>Papilionoideae</taxon>
        <taxon>50 kb inversion clade</taxon>
        <taxon>NPAAA clade</taxon>
        <taxon>Hologalegina</taxon>
        <taxon>IRL clade</taxon>
        <taxon>Trifolieae</taxon>
        <taxon>Trifolium</taxon>
    </lineage>
</organism>
<dbReference type="PANTHER" id="PTHR32116:SF63">
    <property type="entry name" value="GALACTURONOSYLTRANSFERASE 12-RELATED"/>
    <property type="match status" value="1"/>
</dbReference>
<keyword evidence="5" id="KW-0961">Cell wall biogenesis/degradation</keyword>
<dbReference type="EC" id="2.4.1.-" evidence="5"/>
<evidence type="ECO:0000313" key="6">
    <source>
        <dbReference type="EMBL" id="GAU26368.1"/>
    </source>
</evidence>
<comment type="subcellular location">
    <subcellularLocation>
        <location evidence="5">Golgi apparatus membrane</location>
        <topology evidence="5">Single-pass type II membrane protein</topology>
    </subcellularLocation>
</comment>
<evidence type="ECO:0000256" key="3">
    <source>
        <dbReference type="ARBA" id="ARBA00022676"/>
    </source>
</evidence>
<dbReference type="InterPro" id="IPR002495">
    <property type="entry name" value="Glyco_trans_8"/>
</dbReference>
<dbReference type="EMBL" id="DF973333">
    <property type="protein sequence ID" value="GAU26368.1"/>
    <property type="molecule type" value="Genomic_DNA"/>
</dbReference>
<sequence length="463" mass="52606">MQLHISPSLRHVTVLPGKGLKEFIKVKAVSKRLSYRMMFYSLLFFTFLLRFVFVLTAVDGIDGENKCSTIGCLGKKLGPRILGRRPESSVPEVIYQTLDEPLGNDELKGRFDIPQTLEEFMIKMKEGGYDAKTFAVKLREMVTLMEQRTRLAKIQEYLYRHVASSSIPKQLHCLDLRLAHEHTNNAAARLQLPSAELVPALVDNSYYHFVVASDNVLAASVVATSLVRNCLRPRNVVIHIITDRKTYYPMQAWFSLHPLAPAVIEVKPLHHFDWFSKGKVPVLEAMEKDQKVRSQFRGGSSAIVANTSEKPNVIASKLQALSPKYNSVMNHIRIHLPELFPSLNKLVFLDDDIVVQTDLTPLWDIDMNGKNIKSDLSLWQLGTLPPGLIAFHGHVHIIDPFWHMLGLGYQENTNFADVENAGVIHFNGRAKPWLDIAFPQLRSLWTKYVDFSDKFIKSCHIRA</sequence>
<evidence type="ECO:0000256" key="2">
    <source>
        <dbReference type="ARBA" id="ARBA00006351"/>
    </source>
</evidence>
<reference evidence="7" key="1">
    <citation type="journal article" date="2017" name="Front. Plant Sci.">
        <title>Climate Clever Clovers: New Paradigm to Reduce the Environmental Footprint of Ruminants by Breeding Low Methanogenic Forages Utilizing Haplotype Variation.</title>
        <authorList>
            <person name="Kaur P."/>
            <person name="Appels R."/>
            <person name="Bayer P.E."/>
            <person name="Keeble-Gagnere G."/>
            <person name="Wang J."/>
            <person name="Hirakawa H."/>
            <person name="Shirasawa K."/>
            <person name="Vercoe P."/>
            <person name="Stefanova K."/>
            <person name="Durmic Z."/>
            <person name="Nichols P."/>
            <person name="Revell C."/>
            <person name="Isobe S.N."/>
            <person name="Edwards D."/>
            <person name="Erskine W."/>
        </authorList>
    </citation>
    <scope>NUCLEOTIDE SEQUENCE [LARGE SCALE GENOMIC DNA]</scope>
    <source>
        <strain evidence="7">cv. Daliak</strain>
    </source>
</reference>
<comment type="similarity">
    <text evidence="2 5">Belongs to the glycosyltransferase 8 family.</text>
</comment>
<keyword evidence="5" id="KW-1133">Transmembrane helix</keyword>
<dbReference type="SUPFAM" id="SSF53448">
    <property type="entry name" value="Nucleotide-diphospho-sugar transferases"/>
    <property type="match status" value="1"/>
</dbReference>
<dbReference type="GO" id="GO:0000139">
    <property type="term" value="C:Golgi membrane"/>
    <property type="evidence" value="ECO:0007669"/>
    <property type="project" value="UniProtKB-SubCell"/>
</dbReference>
<dbReference type="Pfam" id="PF01501">
    <property type="entry name" value="Glyco_transf_8"/>
    <property type="match status" value="2"/>
</dbReference>
<dbReference type="GO" id="GO:0045489">
    <property type="term" value="P:pectin biosynthetic process"/>
    <property type="evidence" value="ECO:0007669"/>
    <property type="project" value="UniProtKB-UniPathway"/>
</dbReference>
<keyword evidence="5" id="KW-0472">Membrane</keyword>
<dbReference type="PANTHER" id="PTHR32116">
    <property type="entry name" value="GALACTURONOSYLTRANSFERASE 4-RELATED"/>
    <property type="match status" value="1"/>
</dbReference>
<evidence type="ECO:0000256" key="1">
    <source>
        <dbReference type="ARBA" id="ARBA00004877"/>
    </source>
</evidence>
<name>A0A2Z6M576_TRISU</name>
<evidence type="ECO:0000313" key="7">
    <source>
        <dbReference type="Proteomes" id="UP000242715"/>
    </source>
</evidence>
<evidence type="ECO:0000256" key="5">
    <source>
        <dbReference type="RuleBase" id="RU362027"/>
    </source>
</evidence>
<keyword evidence="5" id="KW-0333">Golgi apparatus</keyword>
<dbReference type="InterPro" id="IPR029044">
    <property type="entry name" value="Nucleotide-diphossugar_trans"/>
</dbReference>
<dbReference type="UniPathway" id="UPA00845"/>
<gene>
    <name evidence="6" type="ORF">TSUD_102020</name>
</gene>
<comment type="pathway">
    <text evidence="1 5">Glycan metabolism; pectin biosynthesis.</text>
</comment>
<keyword evidence="4" id="KW-0808">Transferase</keyword>